<dbReference type="OMA" id="DETIAWF"/>
<organism evidence="10 11">
    <name type="scientific">Thalassiosira oceanica</name>
    <name type="common">Marine diatom</name>
    <dbReference type="NCBI Taxonomy" id="159749"/>
    <lineage>
        <taxon>Eukaryota</taxon>
        <taxon>Sar</taxon>
        <taxon>Stramenopiles</taxon>
        <taxon>Ochrophyta</taxon>
        <taxon>Bacillariophyta</taxon>
        <taxon>Coscinodiscophyceae</taxon>
        <taxon>Thalassiosirophycidae</taxon>
        <taxon>Thalassiosirales</taxon>
        <taxon>Thalassiosiraceae</taxon>
        <taxon>Thalassiosira</taxon>
    </lineage>
</organism>
<evidence type="ECO:0000313" key="10">
    <source>
        <dbReference type="EMBL" id="EJK62959.1"/>
    </source>
</evidence>
<gene>
    <name evidence="10" type="ORF">THAOC_16412</name>
</gene>
<dbReference type="Gene3D" id="1.10.3460.10">
    <property type="entry name" value="Chlorophyll a/b binding protein domain"/>
    <property type="match status" value="1"/>
</dbReference>
<comment type="function">
    <text evidence="1">The light-harvesting complex (LHC) functions as a light receptor, it captures and delivers excitation energy to photosystems with which it is closely associated. Energy is transferred from the carotenoid and chlorophyll C (or B) to chlorophyll A and the photosynthetic reaction centers where it is used to synthesize ATP and reducing power.</text>
</comment>
<keyword evidence="6" id="KW-0934">Plastid</keyword>
<keyword evidence="4" id="KW-0150">Chloroplast</keyword>
<evidence type="ECO:0000256" key="3">
    <source>
        <dbReference type="ARBA" id="ARBA00005933"/>
    </source>
</evidence>
<dbReference type="SUPFAM" id="SSF103511">
    <property type="entry name" value="Chlorophyll a-b binding protein"/>
    <property type="match status" value="1"/>
</dbReference>
<protein>
    <recommendedName>
        <fullName evidence="12">Plastid light harvesting protein</fullName>
    </recommendedName>
</protein>
<dbReference type="GO" id="GO:0016168">
    <property type="term" value="F:chlorophyll binding"/>
    <property type="evidence" value="ECO:0007669"/>
    <property type="project" value="UniProtKB-KW"/>
</dbReference>
<feature type="binding site" evidence="8">
    <location>
        <position position="77"/>
    </location>
    <ligand>
        <name>chlorophyll a</name>
        <dbReference type="ChEBI" id="CHEBI:58416"/>
        <label>1</label>
    </ligand>
</feature>
<feature type="binding site" description="axial binding residue" evidence="8">
    <location>
        <position position="79"/>
    </location>
    <ligand>
        <name>chlorophyll b</name>
        <dbReference type="ChEBI" id="CHEBI:61721"/>
        <label>1</label>
    </ligand>
    <ligandPart>
        <name>Mg</name>
        <dbReference type="ChEBI" id="CHEBI:25107"/>
    </ligandPart>
</feature>
<dbReference type="GO" id="GO:0016020">
    <property type="term" value="C:membrane"/>
    <property type="evidence" value="ECO:0007669"/>
    <property type="project" value="InterPro"/>
</dbReference>
<comment type="subcellular location">
    <subcellularLocation>
        <location evidence="2">Plastid</location>
        <location evidence="2">Chloroplast</location>
    </subcellularLocation>
</comment>
<evidence type="ECO:0000256" key="5">
    <source>
        <dbReference type="ARBA" id="ARBA00022531"/>
    </source>
</evidence>
<dbReference type="InterPro" id="IPR001344">
    <property type="entry name" value="Chloro_AB-bd_pln"/>
</dbReference>
<feature type="binding site" evidence="8">
    <location>
        <position position="74"/>
    </location>
    <ligand>
        <name>chlorophyll a</name>
        <dbReference type="ChEBI" id="CHEBI:58416"/>
        <label>1</label>
    </ligand>
</feature>
<dbReference type="InterPro" id="IPR022796">
    <property type="entry name" value="Chloroa_b-bind"/>
</dbReference>
<feature type="chain" id="PRO_5030173054" description="Plastid light harvesting protein" evidence="9">
    <location>
        <begin position="18"/>
        <end position="217"/>
    </location>
</feature>
<dbReference type="GO" id="GO:0009765">
    <property type="term" value="P:photosynthesis, light harvesting"/>
    <property type="evidence" value="ECO:0007669"/>
    <property type="project" value="InterPro"/>
</dbReference>
<dbReference type="AlphaFoldDB" id="K0SDC6"/>
<keyword evidence="11" id="KW-1185">Reference proteome</keyword>
<feature type="binding site" evidence="8">
    <location>
        <position position="187"/>
    </location>
    <ligand>
        <name>chlorophyll a</name>
        <dbReference type="ChEBI" id="CHEBI:58416"/>
        <label>1</label>
    </ligand>
</feature>
<keyword evidence="8" id="KW-0148">Chlorophyll</keyword>
<keyword evidence="7" id="KW-0437">Light-harvesting polypeptide</keyword>
<dbReference type="EMBL" id="AGNL01018520">
    <property type="protein sequence ID" value="EJK62959.1"/>
    <property type="molecule type" value="Genomic_DNA"/>
</dbReference>
<dbReference type="OrthoDB" id="423598at2759"/>
<evidence type="ECO:0000313" key="11">
    <source>
        <dbReference type="Proteomes" id="UP000266841"/>
    </source>
</evidence>
<accession>K0SDC6</accession>
<evidence type="ECO:0000256" key="8">
    <source>
        <dbReference type="PIRSR" id="PIRSR601344-1"/>
    </source>
</evidence>
<comment type="similarity">
    <text evidence="3">Belongs to the fucoxanthin chlorophyll protein family.</text>
</comment>
<evidence type="ECO:0000256" key="2">
    <source>
        <dbReference type="ARBA" id="ARBA00004229"/>
    </source>
</evidence>
<feature type="binding site" evidence="8">
    <location>
        <position position="190"/>
    </location>
    <ligand>
        <name>chlorophyll a</name>
        <dbReference type="ChEBI" id="CHEBI:58416"/>
        <label>1</label>
    </ligand>
</feature>
<dbReference type="eggNOG" id="ENOG502S45K">
    <property type="taxonomic scope" value="Eukaryota"/>
</dbReference>
<evidence type="ECO:0000256" key="7">
    <source>
        <dbReference type="ARBA" id="ARBA00023243"/>
    </source>
</evidence>
<feature type="binding site" evidence="8">
    <location>
        <position position="59"/>
    </location>
    <ligand>
        <name>chlorophyll a</name>
        <dbReference type="ChEBI" id="CHEBI:58416"/>
        <label>1</label>
    </ligand>
</feature>
<dbReference type="GO" id="GO:0009507">
    <property type="term" value="C:chloroplast"/>
    <property type="evidence" value="ECO:0007669"/>
    <property type="project" value="UniProtKB-SubCell"/>
</dbReference>
<dbReference type="PANTHER" id="PTHR21649">
    <property type="entry name" value="CHLOROPHYLL A/B BINDING PROTEIN"/>
    <property type="match status" value="1"/>
</dbReference>
<proteinExistence type="inferred from homology"/>
<feature type="signal peptide" evidence="9">
    <location>
        <begin position="1"/>
        <end position="17"/>
    </location>
</feature>
<evidence type="ECO:0008006" key="12">
    <source>
        <dbReference type="Google" id="ProtNLM"/>
    </source>
</evidence>
<evidence type="ECO:0000256" key="4">
    <source>
        <dbReference type="ARBA" id="ARBA00022528"/>
    </source>
</evidence>
<dbReference type="Proteomes" id="UP000266841">
    <property type="component" value="Unassembled WGS sequence"/>
</dbReference>
<evidence type="ECO:0000256" key="6">
    <source>
        <dbReference type="ARBA" id="ARBA00022640"/>
    </source>
</evidence>
<keyword evidence="8" id="KW-0157">Chromophore</keyword>
<reference evidence="10 11" key="1">
    <citation type="journal article" date="2012" name="Genome Biol.">
        <title>Genome and low-iron response of an oceanic diatom adapted to chronic iron limitation.</title>
        <authorList>
            <person name="Lommer M."/>
            <person name="Specht M."/>
            <person name="Roy A.S."/>
            <person name="Kraemer L."/>
            <person name="Andreson R."/>
            <person name="Gutowska M.A."/>
            <person name="Wolf J."/>
            <person name="Bergner S.V."/>
            <person name="Schilhabel M.B."/>
            <person name="Klostermeier U.C."/>
            <person name="Beiko R.G."/>
            <person name="Rosenstiel P."/>
            <person name="Hippler M."/>
            <person name="Laroche J."/>
        </authorList>
    </citation>
    <scope>NUCLEOTIDE SEQUENCE [LARGE SCALE GENOMIC DNA]</scope>
    <source>
        <strain evidence="10 11">CCMP1005</strain>
    </source>
</reference>
<dbReference type="GO" id="GO:0030076">
    <property type="term" value="C:light-harvesting complex"/>
    <property type="evidence" value="ECO:0007669"/>
    <property type="project" value="UniProtKB-KW"/>
</dbReference>
<evidence type="ECO:0000256" key="9">
    <source>
        <dbReference type="SAM" id="SignalP"/>
    </source>
</evidence>
<evidence type="ECO:0000256" key="1">
    <source>
        <dbReference type="ARBA" id="ARBA00004022"/>
    </source>
</evidence>
<feature type="binding site" evidence="8">
    <location>
        <position position="192"/>
    </location>
    <ligand>
        <name>chlorophyll a</name>
        <dbReference type="ChEBI" id="CHEBI:58416"/>
        <label>1</label>
    </ligand>
</feature>
<keyword evidence="9" id="KW-0732">Signal</keyword>
<comment type="caution">
    <text evidence="10">The sequence shown here is derived from an EMBL/GenBank/DDBJ whole genome shotgun (WGS) entry which is preliminary data.</text>
</comment>
<feature type="binding site" evidence="8">
    <location>
        <position position="53"/>
    </location>
    <ligand>
        <name>chlorophyll a</name>
        <dbReference type="ChEBI" id="CHEBI:58416"/>
        <label>1</label>
    </ligand>
</feature>
<name>K0SDC6_THAOC</name>
<keyword evidence="5" id="KW-0602">Photosynthesis</keyword>
<dbReference type="Pfam" id="PF00504">
    <property type="entry name" value="Chloroa_b-bind"/>
    <property type="match status" value="1"/>
</dbReference>
<sequence length="217" mass="22964">MKTSALLASSLVCGASAFAPAPQSHARSTEMSAALPRETVLAEPDSIEFGSVWDPLGLSEMGSDETIAWFRHAEVKHGRVAMAAFTGWWAVGAGVRLPGEISHGLDFASLPSKGLEAWDAVPGWGKAQMLLFAGLIEFHDELFFSRRGTHYMKGGVPGKNMVPGLFDPFGISKGKSEEALARGRSSEIKNGRLAMIGIAGMWAAATLPGSVPLQPPC</sequence>